<feature type="region of interest" description="Disordered" evidence="1">
    <location>
        <begin position="1"/>
        <end position="62"/>
    </location>
</feature>
<dbReference type="EMBL" id="CAMXCT030003802">
    <property type="protein sequence ID" value="CAL4793654.1"/>
    <property type="molecule type" value="Genomic_DNA"/>
</dbReference>
<feature type="compositionally biased region" description="Basic residues" evidence="1">
    <location>
        <begin position="291"/>
        <end position="308"/>
    </location>
</feature>
<comment type="caution">
    <text evidence="2">The sequence shown here is derived from an EMBL/GenBank/DDBJ whole genome shotgun (WGS) entry which is preliminary data.</text>
</comment>
<dbReference type="Proteomes" id="UP001152797">
    <property type="component" value="Unassembled WGS sequence"/>
</dbReference>
<dbReference type="EMBL" id="CAMXCT010003802">
    <property type="protein sequence ID" value="CAI4006342.1"/>
    <property type="molecule type" value="Genomic_DNA"/>
</dbReference>
<evidence type="ECO:0000256" key="1">
    <source>
        <dbReference type="SAM" id="MobiDB-lite"/>
    </source>
</evidence>
<name>A0A9P1GD35_9DINO</name>
<feature type="compositionally biased region" description="Basic and acidic residues" evidence="1">
    <location>
        <begin position="49"/>
        <end position="60"/>
    </location>
</feature>
<accession>A0A9P1GD35</accession>
<feature type="compositionally biased region" description="Basic and acidic residues" evidence="1">
    <location>
        <begin position="313"/>
        <end position="322"/>
    </location>
</feature>
<reference evidence="2" key="1">
    <citation type="submission" date="2022-10" db="EMBL/GenBank/DDBJ databases">
        <authorList>
            <person name="Chen Y."/>
            <person name="Dougan E. K."/>
            <person name="Chan C."/>
            <person name="Rhodes N."/>
            <person name="Thang M."/>
        </authorList>
    </citation>
    <scope>NUCLEOTIDE SEQUENCE</scope>
</reference>
<protein>
    <submittedName>
        <fullName evidence="3">C2H2-type domain-containing protein</fullName>
    </submittedName>
</protein>
<evidence type="ECO:0000313" key="4">
    <source>
        <dbReference type="Proteomes" id="UP001152797"/>
    </source>
</evidence>
<gene>
    <name evidence="2" type="ORF">C1SCF055_LOCUS31987</name>
</gene>
<sequence>MAAVVVDSQDLTKTDDQVRDASQLVAATEADAKGPDQSLSTPEASETLEEGRGSQDDKRNGALVPVTDASQVVQPMEGMTWQQLDSYNSSQAYCHHCKKLVDTKIEKVIRKKGHRSLTCQACHNICTMLYKNFDMQALGWQTLGSEDLVSFFKSAHMCKDAGGRFKLDKIKLQITETLTTIHRTLTRKTSGGSFLPLSVYEQQGYDVKAIEEKAEWMSSALFGKVFRVATITVDHEKIEEVVRERVQSAMRKVGGQKRSAPKDGEGEQDDVDMESLASLESSDSEASSVPKRQKSKTGKAKKVKKQKTQKLTGEQKKIKKENQAQIKKARALEKVVAPALPAAKRALKADHAPVALEGLVQAAKESIKSATKFIANAEKLSAKGEKCDPWEFDAKKCAKELRATTAEAEQLAKIVKNLGTDGLATLAKTAVEAAQAEATKNNEQ</sequence>
<dbReference type="EMBL" id="CAMXCT020003802">
    <property type="protein sequence ID" value="CAL1159717.1"/>
    <property type="molecule type" value="Genomic_DNA"/>
</dbReference>
<feature type="region of interest" description="Disordered" evidence="1">
    <location>
        <begin position="248"/>
        <end position="322"/>
    </location>
</feature>
<feature type="compositionally biased region" description="Basic and acidic residues" evidence="1">
    <location>
        <begin position="10"/>
        <end position="19"/>
    </location>
</feature>
<dbReference type="AlphaFoldDB" id="A0A9P1GD35"/>
<keyword evidence="4" id="KW-1185">Reference proteome</keyword>
<evidence type="ECO:0000313" key="3">
    <source>
        <dbReference type="EMBL" id="CAL4793654.1"/>
    </source>
</evidence>
<organism evidence="2">
    <name type="scientific">Cladocopium goreaui</name>
    <dbReference type="NCBI Taxonomy" id="2562237"/>
    <lineage>
        <taxon>Eukaryota</taxon>
        <taxon>Sar</taxon>
        <taxon>Alveolata</taxon>
        <taxon>Dinophyceae</taxon>
        <taxon>Suessiales</taxon>
        <taxon>Symbiodiniaceae</taxon>
        <taxon>Cladocopium</taxon>
    </lineage>
</organism>
<evidence type="ECO:0000313" key="2">
    <source>
        <dbReference type="EMBL" id="CAI4006342.1"/>
    </source>
</evidence>
<reference evidence="3 4" key="2">
    <citation type="submission" date="2024-05" db="EMBL/GenBank/DDBJ databases">
        <authorList>
            <person name="Chen Y."/>
            <person name="Shah S."/>
            <person name="Dougan E. K."/>
            <person name="Thang M."/>
            <person name="Chan C."/>
        </authorList>
    </citation>
    <scope>NUCLEOTIDE SEQUENCE [LARGE SCALE GENOMIC DNA]</scope>
</reference>
<feature type="compositionally biased region" description="Low complexity" evidence="1">
    <location>
        <begin position="274"/>
        <end position="288"/>
    </location>
</feature>
<proteinExistence type="predicted"/>